<proteinExistence type="predicted"/>
<protein>
    <submittedName>
        <fullName evidence="1">Uncharacterized protein</fullName>
    </submittedName>
</protein>
<accession>A0AAD7F3U8</accession>
<dbReference type="EMBL" id="JARIHO010000003">
    <property type="protein sequence ID" value="KAJ7364345.1"/>
    <property type="molecule type" value="Genomic_DNA"/>
</dbReference>
<keyword evidence="2" id="KW-1185">Reference proteome</keyword>
<evidence type="ECO:0000313" key="1">
    <source>
        <dbReference type="EMBL" id="KAJ7364345.1"/>
    </source>
</evidence>
<organism evidence="1 2">
    <name type="scientific">Mycena albidolilacea</name>
    <dbReference type="NCBI Taxonomy" id="1033008"/>
    <lineage>
        <taxon>Eukaryota</taxon>
        <taxon>Fungi</taxon>
        <taxon>Dikarya</taxon>
        <taxon>Basidiomycota</taxon>
        <taxon>Agaricomycotina</taxon>
        <taxon>Agaricomycetes</taxon>
        <taxon>Agaricomycetidae</taxon>
        <taxon>Agaricales</taxon>
        <taxon>Marasmiineae</taxon>
        <taxon>Mycenaceae</taxon>
        <taxon>Mycena</taxon>
    </lineage>
</organism>
<comment type="caution">
    <text evidence="1">The sequence shown here is derived from an EMBL/GenBank/DDBJ whole genome shotgun (WGS) entry which is preliminary data.</text>
</comment>
<evidence type="ECO:0000313" key="2">
    <source>
        <dbReference type="Proteomes" id="UP001218218"/>
    </source>
</evidence>
<name>A0AAD7F3U8_9AGAR</name>
<reference evidence="1" key="1">
    <citation type="submission" date="2023-03" db="EMBL/GenBank/DDBJ databases">
        <title>Massive genome expansion in bonnet fungi (Mycena s.s.) driven by repeated elements and novel gene families across ecological guilds.</title>
        <authorList>
            <consortium name="Lawrence Berkeley National Laboratory"/>
            <person name="Harder C.B."/>
            <person name="Miyauchi S."/>
            <person name="Viragh M."/>
            <person name="Kuo A."/>
            <person name="Thoen E."/>
            <person name="Andreopoulos B."/>
            <person name="Lu D."/>
            <person name="Skrede I."/>
            <person name="Drula E."/>
            <person name="Henrissat B."/>
            <person name="Morin E."/>
            <person name="Kohler A."/>
            <person name="Barry K."/>
            <person name="LaButti K."/>
            <person name="Morin E."/>
            <person name="Salamov A."/>
            <person name="Lipzen A."/>
            <person name="Mereny Z."/>
            <person name="Hegedus B."/>
            <person name="Baldrian P."/>
            <person name="Stursova M."/>
            <person name="Weitz H."/>
            <person name="Taylor A."/>
            <person name="Grigoriev I.V."/>
            <person name="Nagy L.G."/>
            <person name="Martin F."/>
            <person name="Kauserud H."/>
        </authorList>
    </citation>
    <scope>NUCLEOTIDE SEQUENCE</scope>
    <source>
        <strain evidence="1">CBHHK002</strain>
    </source>
</reference>
<sequence>MPEFMRVSLSGQVRVETKGLCVRPPPTVRTWIHGTDWEGLLLFEQTVDGKPKIEKLFKDVFAVPGTVEPLAYLLFKAGGRYYLWSDGRLAVHRIEFASSKGFLDHTLLQEDADDMPDVDIPVRPGTNLRWLYAAR</sequence>
<dbReference type="Proteomes" id="UP001218218">
    <property type="component" value="Unassembled WGS sequence"/>
</dbReference>
<gene>
    <name evidence="1" type="ORF">DFH08DRAFT_1073106</name>
</gene>
<dbReference type="AlphaFoldDB" id="A0AAD7F3U8"/>